<feature type="chain" id="PRO_5029869021" evidence="2">
    <location>
        <begin position="32"/>
        <end position="330"/>
    </location>
</feature>
<dbReference type="PANTHER" id="PTHR42928:SF5">
    <property type="entry name" value="BLR1237 PROTEIN"/>
    <property type="match status" value="1"/>
</dbReference>
<comment type="similarity">
    <text evidence="1">Belongs to the UPF0065 (bug) family.</text>
</comment>
<evidence type="ECO:0000256" key="1">
    <source>
        <dbReference type="ARBA" id="ARBA00006987"/>
    </source>
</evidence>
<evidence type="ECO:0000313" key="4">
    <source>
        <dbReference type="Proteomes" id="UP000503336"/>
    </source>
</evidence>
<dbReference type="Gene3D" id="3.40.190.10">
    <property type="entry name" value="Periplasmic binding protein-like II"/>
    <property type="match status" value="1"/>
</dbReference>
<dbReference type="CDD" id="cd07012">
    <property type="entry name" value="PBP2_Bug_TTT"/>
    <property type="match status" value="1"/>
</dbReference>
<dbReference type="PANTHER" id="PTHR42928">
    <property type="entry name" value="TRICARBOXYLATE-BINDING PROTEIN"/>
    <property type="match status" value="1"/>
</dbReference>
<proteinExistence type="inferred from homology"/>
<dbReference type="AlphaFoldDB" id="A0A7L5BXY0"/>
<feature type="signal peptide" evidence="2">
    <location>
        <begin position="1"/>
        <end position="31"/>
    </location>
</feature>
<dbReference type="InterPro" id="IPR005064">
    <property type="entry name" value="BUG"/>
</dbReference>
<evidence type="ECO:0000256" key="2">
    <source>
        <dbReference type="SAM" id="SignalP"/>
    </source>
</evidence>
<dbReference type="EMBL" id="CP049056">
    <property type="protein sequence ID" value="QIE55698.1"/>
    <property type="molecule type" value="Genomic_DNA"/>
</dbReference>
<accession>A0A7L5BXY0</accession>
<dbReference type="InterPro" id="IPR042100">
    <property type="entry name" value="Bug_dom1"/>
</dbReference>
<keyword evidence="4" id="KW-1185">Reference proteome</keyword>
<protein>
    <submittedName>
        <fullName evidence="3">Tripartite tricarboxylate transporter substrate binding protein</fullName>
    </submittedName>
</protein>
<dbReference type="Gene3D" id="3.40.190.150">
    <property type="entry name" value="Bordetella uptake gene, domain 1"/>
    <property type="match status" value="1"/>
</dbReference>
<dbReference type="Proteomes" id="UP000503336">
    <property type="component" value="Chromosome"/>
</dbReference>
<sequence length="330" mass="33984">MHMLKRNSLGALAALAIGGLVAAAAAVPAQAEYPERPITLIVPWGAGGGTDATGRILGKLLEEDLGQPVNVVNRTGGSGVVGHSAIATAEPDGYTIGVLTVEIGMMHWSGITELTSADYTPLVIYNFDPAGVQVRADSPWQSVDDVLAAVKADPGAHKASGTGQGGIWHLAVAGLLQSSDISPDAVPWVPSKGAAAGLQSLAAGAVDIVPCSLPEAESLISAGKVRSLAIMADEPLAAYPDVPTLKDATGLDWKMGAWRGIAGPKGLPQDVADRLKASLEKAYNSDEFKEFMNSRGYGMIWASGDDAATFMAESNESLGKVMKSVGLAKE</sequence>
<gene>
    <name evidence="3" type="ORF">G5B40_09710</name>
</gene>
<keyword evidence="2" id="KW-0732">Signal</keyword>
<dbReference type="KEGG" id="hdh:G5B40_09710"/>
<organism evidence="3 4">
    <name type="scientific">Pikeienuella piscinae</name>
    <dbReference type="NCBI Taxonomy" id="2748098"/>
    <lineage>
        <taxon>Bacteria</taxon>
        <taxon>Pseudomonadati</taxon>
        <taxon>Pseudomonadota</taxon>
        <taxon>Alphaproteobacteria</taxon>
        <taxon>Rhodobacterales</taxon>
        <taxon>Paracoccaceae</taxon>
        <taxon>Pikeienuella</taxon>
    </lineage>
</organism>
<dbReference type="SUPFAM" id="SSF53850">
    <property type="entry name" value="Periplasmic binding protein-like II"/>
    <property type="match status" value="1"/>
</dbReference>
<dbReference type="PIRSF" id="PIRSF017082">
    <property type="entry name" value="YflP"/>
    <property type="match status" value="1"/>
</dbReference>
<reference evidence="3 4" key="1">
    <citation type="submission" date="2020-02" db="EMBL/GenBank/DDBJ databases">
        <title>complete genome sequence of Rhodobacteraceae bacterium.</title>
        <authorList>
            <person name="Park J."/>
            <person name="Kim Y.-S."/>
            <person name="Kim K.-H."/>
        </authorList>
    </citation>
    <scope>NUCLEOTIDE SEQUENCE [LARGE SCALE GENOMIC DNA]</scope>
    <source>
        <strain evidence="3 4">RR4-56</strain>
    </source>
</reference>
<name>A0A7L5BXY0_9RHOB</name>
<evidence type="ECO:0000313" key="3">
    <source>
        <dbReference type="EMBL" id="QIE55698.1"/>
    </source>
</evidence>
<dbReference type="Pfam" id="PF03401">
    <property type="entry name" value="TctC"/>
    <property type="match status" value="1"/>
</dbReference>